<dbReference type="AlphaFoldDB" id="A0A6P1Z8V4"/>
<dbReference type="InterPro" id="IPR036866">
    <property type="entry name" value="RibonucZ/Hydroxyglut_hydro"/>
</dbReference>
<reference evidence="1 2" key="1">
    <citation type="submission" date="2018-06" db="EMBL/GenBank/DDBJ databases">
        <title>Complete genome of Desulfovibrio marinus P48SEP.</title>
        <authorList>
            <person name="Crispim J.S."/>
            <person name="Vidigal P.M.P."/>
            <person name="Silva L.C.F."/>
            <person name="Araujo L.C."/>
            <person name="Laguardia C.N."/>
            <person name="Dias R.S."/>
            <person name="Sousa M.P."/>
            <person name="Paula S.O."/>
            <person name="Silva C."/>
        </authorList>
    </citation>
    <scope>NUCLEOTIDE SEQUENCE [LARGE SCALE GENOMIC DNA]</scope>
    <source>
        <strain evidence="1 2">P48SEP</strain>
    </source>
</reference>
<proteinExistence type="predicted"/>
<protein>
    <submittedName>
        <fullName evidence="1">Uncharacterized protein</fullName>
    </submittedName>
</protein>
<name>A0A6P1Z8V4_9BACT</name>
<evidence type="ECO:0000313" key="2">
    <source>
        <dbReference type="Proteomes" id="UP000434052"/>
    </source>
</evidence>
<accession>A0A6P1Z8V4</accession>
<dbReference type="RefSeq" id="WP_144307629.1">
    <property type="nucleotide sequence ID" value="NZ_QMIF01000295.1"/>
</dbReference>
<dbReference type="Proteomes" id="UP000434052">
    <property type="component" value="Unassembled WGS sequence"/>
</dbReference>
<dbReference type="EMBL" id="QMIF01000295">
    <property type="protein sequence ID" value="TVM25003.1"/>
    <property type="molecule type" value="Genomic_DNA"/>
</dbReference>
<gene>
    <name evidence="1" type="ORF">DQK91_23225</name>
</gene>
<organism evidence="1 2">
    <name type="scientific">Oceanidesulfovibrio marinus</name>
    <dbReference type="NCBI Taxonomy" id="370038"/>
    <lineage>
        <taxon>Bacteria</taxon>
        <taxon>Pseudomonadati</taxon>
        <taxon>Thermodesulfobacteriota</taxon>
        <taxon>Desulfovibrionia</taxon>
        <taxon>Desulfovibrionales</taxon>
        <taxon>Desulfovibrionaceae</taxon>
        <taxon>Oceanidesulfovibrio</taxon>
    </lineage>
</organism>
<evidence type="ECO:0000313" key="1">
    <source>
        <dbReference type="EMBL" id="TVM25003.1"/>
    </source>
</evidence>
<dbReference type="Gene3D" id="3.60.15.10">
    <property type="entry name" value="Ribonuclease Z/Hydroxyacylglutathione hydrolase-like"/>
    <property type="match status" value="1"/>
</dbReference>
<sequence>MLAASKGEHLIYAGDAVIQEINLRNPQGSHLLDFLPDNSTRKRNRLLSEAAHTREVVVAFNLPNAETSSMDDSVFEWPQLVFD</sequence>
<comment type="caution">
    <text evidence="1">The sequence shown here is derived from an EMBL/GenBank/DDBJ whole genome shotgun (WGS) entry which is preliminary data.</text>
</comment>